<evidence type="ECO:0000256" key="3">
    <source>
        <dbReference type="ARBA" id="ARBA00022729"/>
    </source>
</evidence>
<keyword evidence="9" id="KW-0575">Peroxidase</keyword>
<reference evidence="9" key="1">
    <citation type="submission" date="2020-04" db="EMBL/GenBank/DDBJ databases">
        <authorList>
            <person name="Neveu A P."/>
        </authorList>
    </citation>
    <scope>NUCLEOTIDE SEQUENCE</scope>
    <source>
        <tissue evidence="9">Whole embryo</tissue>
    </source>
</reference>
<dbReference type="GO" id="GO:0046872">
    <property type="term" value="F:metal ion binding"/>
    <property type="evidence" value="ECO:0007669"/>
    <property type="project" value="UniProtKB-KW"/>
</dbReference>
<feature type="region of interest" description="Disordered" evidence="6">
    <location>
        <begin position="771"/>
        <end position="796"/>
    </location>
</feature>
<keyword evidence="3 7" id="KW-0732">Signal</keyword>
<feature type="chain" id="PRO_5026052898" evidence="7">
    <location>
        <begin position="24"/>
        <end position="966"/>
    </location>
</feature>
<protein>
    <submittedName>
        <fullName evidence="9">Peroxidase</fullName>
    </submittedName>
</protein>
<keyword evidence="2" id="KW-0964">Secreted</keyword>
<comment type="subcellular location">
    <subcellularLocation>
        <location evidence="1">Secreted</location>
    </subcellularLocation>
</comment>
<evidence type="ECO:0000256" key="2">
    <source>
        <dbReference type="ARBA" id="ARBA00022525"/>
    </source>
</evidence>
<dbReference type="GO" id="GO:0005576">
    <property type="term" value="C:extracellular region"/>
    <property type="evidence" value="ECO:0007669"/>
    <property type="project" value="UniProtKB-SubCell"/>
</dbReference>
<feature type="domain" description="WxxW" evidence="8">
    <location>
        <begin position="878"/>
        <end position="961"/>
    </location>
</feature>
<dbReference type="GO" id="GO:0020037">
    <property type="term" value="F:heme binding"/>
    <property type="evidence" value="ECO:0007669"/>
    <property type="project" value="InterPro"/>
</dbReference>
<dbReference type="PANTHER" id="PTHR11475">
    <property type="entry name" value="OXIDASE/PEROXIDASE"/>
    <property type="match status" value="1"/>
</dbReference>
<dbReference type="PANTHER" id="PTHR11475:SF4">
    <property type="entry name" value="CHORION PEROXIDASE"/>
    <property type="match status" value="1"/>
</dbReference>
<evidence type="ECO:0000256" key="7">
    <source>
        <dbReference type="SAM" id="SignalP"/>
    </source>
</evidence>
<organism evidence="9">
    <name type="scientific">Phallusia mammillata</name>
    <dbReference type="NCBI Taxonomy" id="59560"/>
    <lineage>
        <taxon>Eukaryota</taxon>
        <taxon>Metazoa</taxon>
        <taxon>Chordata</taxon>
        <taxon>Tunicata</taxon>
        <taxon>Ascidiacea</taxon>
        <taxon>Phlebobranchia</taxon>
        <taxon>Ascidiidae</taxon>
        <taxon>Phallusia</taxon>
    </lineage>
</organism>
<dbReference type="CDD" id="cd09823">
    <property type="entry name" value="peroxinectin_like"/>
    <property type="match status" value="1"/>
</dbReference>
<dbReference type="Pfam" id="PF03098">
    <property type="entry name" value="An_peroxidase"/>
    <property type="match status" value="1"/>
</dbReference>
<dbReference type="InterPro" id="IPR037120">
    <property type="entry name" value="Haem_peroxidase_sf_animal"/>
</dbReference>
<keyword evidence="9" id="KW-0560">Oxidoreductase</keyword>
<dbReference type="AlphaFoldDB" id="A0A6F9DB57"/>
<evidence type="ECO:0000313" key="9">
    <source>
        <dbReference type="EMBL" id="CAB3235280.1"/>
    </source>
</evidence>
<keyword evidence="4" id="KW-0325">Glycoprotein</keyword>
<proteinExistence type="evidence at transcript level"/>
<dbReference type="InterPro" id="IPR025155">
    <property type="entry name" value="WxxW_domain"/>
</dbReference>
<dbReference type="PROSITE" id="PS50292">
    <property type="entry name" value="PEROXIDASE_3"/>
    <property type="match status" value="1"/>
</dbReference>
<evidence type="ECO:0000256" key="1">
    <source>
        <dbReference type="ARBA" id="ARBA00004613"/>
    </source>
</evidence>
<keyword evidence="5" id="KW-0408">Iron</keyword>
<keyword evidence="5" id="KW-0479">Metal-binding</keyword>
<feature type="signal peptide" evidence="7">
    <location>
        <begin position="1"/>
        <end position="23"/>
    </location>
</feature>
<dbReference type="GO" id="GO:0004601">
    <property type="term" value="F:peroxidase activity"/>
    <property type="evidence" value="ECO:0007669"/>
    <property type="project" value="UniProtKB-KW"/>
</dbReference>
<dbReference type="Pfam" id="PF13330">
    <property type="entry name" value="Mucin2_WxxW"/>
    <property type="match status" value="2"/>
</dbReference>
<gene>
    <name evidence="9" type="primary">Cygb</name>
</gene>
<dbReference type="FunFam" id="1.10.640.10:FF:000003">
    <property type="entry name" value="chorion peroxidase"/>
    <property type="match status" value="1"/>
</dbReference>
<dbReference type="InterPro" id="IPR019791">
    <property type="entry name" value="Haem_peroxidase_animal"/>
</dbReference>
<evidence type="ECO:0000259" key="8">
    <source>
        <dbReference type="Pfam" id="PF13330"/>
    </source>
</evidence>
<dbReference type="SUPFAM" id="SSF48113">
    <property type="entry name" value="Heme-dependent peroxidases"/>
    <property type="match status" value="1"/>
</dbReference>
<dbReference type="InterPro" id="IPR010255">
    <property type="entry name" value="Haem_peroxidase_sf"/>
</dbReference>
<accession>A0A6F9DB57</accession>
<name>A0A6F9DB57_9ASCI</name>
<dbReference type="GO" id="GO:0006979">
    <property type="term" value="P:response to oxidative stress"/>
    <property type="evidence" value="ECO:0007669"/>
    <property type="project" value="InterPro"/>
</dbReference>
<keyword evidence="5" id="KW-0349">Heme</keyword>
<dbReference type="Gene3D" id="1.10.640.10">
    <property type="entry name" value="Haem peroxidase domain superfamily, animal type"/>
    <property type="match status" value="1"/>
</dbReference>
<evidence type="ECO:0000256" key="4">
    <source>
        <dbReference type="ARBA" id="ARBA00023180"/>
    </source>
</evidence>
<feature type="domain" description="WxxW" evidence="8">
    <location>
        <begin position="769"/>
        <end position="848"/>
    </location>
</feature>
<feature type="binding site" description="axial binding residue" evidence="5">
    <location>
        <position position="440"/>
    </location>
    <ligand>
        <name>heme b</name>
        <dbReference type="ChEBI" id="CHEBI:60344"/>
    </ligand>
    <ligandPart>
        <name>Fe</name>
        <dbReference type="ChEBI" id="CHEBI:18248"/>
    </ligandPart>
</feature>
<dbReference type="PRINTS" id="PR00457">
    <property type="entry name" value="ANPEROXIDASE"/>
</dbReference>
<dbReference type="EMBL" id="LR784283">
    <property type="protein sequence ID" value="CAB3235280.1"/>
    <property type="molecule type" value="mRNA"/>
</dbReference>
<evidence type="ECO:0000256" key="5">
    <source>
        <dbReference type="PIRSR" id="PIRSR619791-2"/>
    </source>
</evidence>
<sequence length="966" mass="106975">MLLLRKTLIVCFCTFFFLSTCQAQSTPATIDLFGRFDRFNFFFEAVVNTTTVAPGTVEPTAEGRQSSGFPFVAPGFPQPSFVIDDVHFHSCPTTPACPDSKTKFYQPDGTCNNLVNFLSGSANTPLTRLLPPEYADKKGSPRISSGGGALPSARVISTTMQDDVIQRSGKFTQEVPFWGQFIVHDMVSTPSSSRPSGVNCRCGSTDPACFNIPIGFSDFQFIQERKTCLPVVRSQPIQDLHCSSAVRQQLNEITSFIDGSTLYGSDKSRLDELKDSESNIGSMKIGKLSPHGFVPSHSPILPLGNQVSDALHRSMACPAAVHKPRNAPCFVAGDIRANENQVLSSHHTLFLRLHNNIVQDLSQKNRHWGADKLFETARSIVAALNQVVTYGQFLPVVLGPTYMKRFGLELNKEGYYHGYDASYDATVANSFATAAFRFGHTLVPETLTRYSPHWSPTGPSLKLRDSFFNNEPLLSTQFGGANSVLRGTTQKSSLTFDTTFAADMHNNLFAPPGRIGHDLLAINIQRGRDHGLPGYNHFRVLAGLKKARKFSDFVEIPFSRRNTLQKLYKNRVDDVDLYIGGLSESSVSGGIVGPTMAYIIGHQFRALKRGDRFWFENGDANTVFTPGQLKTLRKMSLSKLICDQMGDTRTMSPNPFLQPTVAGNARKPCTSFSSLDLNQWKDGRANALDKETDTEFTPWFALTTEGGKKIEARELLDFLLLNRPDDVCPRVLGSEKRSVFGKNQIRFKCSPGTIKGSPYPPADVKMGVWTDWEDSSTPTSHNGDDDESRGKSHKCKGPIAIQVQTTKGVPARETGEVFRKHSPFAGFLCRKQDQQDGRCLDYKVRYLCKEIVKGPISDGNPTTAPPKTKPTAPSGFKWSPWVSFSNPAFGDGDREFIYLVYGRTGFCATPTKMEARDVVTKQDSRLTGDTFQIFSPRQGLYCANAAQSNFVCHDYEVRYLCKEDSK</sequence>
<evidence type="ECO:0000256" key="6">
    <source>
        <dbReference type="SAM" id="MobiDB-lite"/>
    </source>
</evidence>